<evidence type="ECO:0000256" key="14">
    <source>
        <dbReference type="ARBA" id="ARBA00035305"/>
    </source>
</evidence>
<evidence type="ECO:0000256" key="1">
    <source>
        <dbReference type="ARBA" id="ARBA00000085"/>
    </source>
</evidence>
<dbReference type="PANTHER" id="PTHR43547">
    <property type="entry name" value="TWO-COMPONENT HISTIDINE KINASE"/>
    <property type="match status" value="1"/>
</dbReference>
<evidence type="ECO:0000259" key="17">
    <source>
        <dbReference type="PROSITE" id="PS50109"/>
    </source>
</evidence>
<dbReference type="EC" id="2.7.13.3" evidence="3"/>
<sequence>MIFSSKRRPGRPGPLLGGVGVLRRAVQIAWRRSLQLRVVVLTLGLSAAVILALGFVLTSQITDRVLDVKVRAATEQIERARVTVGGIVGGEESRSLSSSLQLARSTLMSKSDPSGATAGAFEVVLVVPGDGPRAATTVGPVEQVPAGLRDFVKAGQVSYQYATVHVEGFSGPALIIGTPTTSRITNLELYLIYPLGTERSTISLVRGTIATGGLMLLVLLAGIALLVSRQVVLPVRSASRIAEQFAEGNLSERMSVRGEDDMARLAVSFNDMAESLSRQITQLEEFGNLQRQFTSDVSHELRTPLTTVRMAADLIHDHSEDLEPSLRRSTELLVSELDRFETLLNDLLEISRHDAGVAELSVESVDLRSTVNSALTNVGHLAADAGVELKVDLPPDGVIAEVDPRRVERILRNLIANAIDHAEHKPVVITMAADEDTVAVTVRDHGVGLRPGEEKLVFSRFWRADPSRVRRSGGTGLGLAISVEDARLHQGRLEAWGEPGKGACFRLTLPLVRGHKVTTSPLPMKPVDAERRERRQRTREHAEKTG</sequence>
<dbReference type="Gene3D" id="1.10.287.130">
    <property type="match status" value="1"/>
</dbReference>
<dbReference type="PROSITE" id="PS50885">
    <property type="entry name" value="HAMP"/>
    <property type="match status" value="1"/>
</dbReference>
<evidence type="ECO:0000256" key="7">
    <source>
        <dbReference type="ARBA" id="ARBA00022692"/>
    </source>
</evidence>
<evidence type="ECO:0000313" key="20">
    <source>
        <dbReference type="Proteomes" id="UP001519535"/>
    </source>
</evidence>
<evidence type="ECO:0000256" key="11">
    <source>
        <dbReference type="ARBA" id="ARBA00022989"/>
    </source>
</evidence>
<dbReference type="InterPro" id="IPR003594">
    <property type="entry name" value="HATPase_dom"/>
</dbReference>
<dbReference type="CDD" id="cd00082">
    <property type="entry name" value="HisKA"/>
    <property type="match status" value="1"/>
</dbReference>
<keyword evidence="12" id="KW-0902">Two-component regulatory system</keyword>
<dbReference type="SMART" id="SM00388">
    <property type="entry name" value="HisKA"/>
    <property type="match status" value="1"/>
</dbReference>
<keyword evidence="11 16" id="KW-1133">Transmembrane helix</keyword>
<proteinExistence type="predicted"/>
<evidence type="ECO:0000256" key="16">
    <source>
        <dbReference type="SAM" id="Phobius"/>
    </source>
</evidence>
<keyword evidence="13 16" id="KW-0472">Membrane</keyword>
<dbReference type="EMBL" id="JAHCLR010000032">
    <property type="protein sequence ID" value="MBS9534870.1"/>
    <property type="molecule type" value="Genomic_DNA"/>
</dbReference>
<dbReference type="PRINTS" id="PR00344">
    <property type="entry name" value="BCTRLSENSOR"/>
</dbReference>
<keyword evidence="20" id="KW-1185">Reference proteome</keyword>
<dbReference type="SUPFAM" id="SSF158472">
    <property type="entry name" value="HAMP domain-like"/>
    <property type="match status" value="1"/>
</dbReference>
<organism evidence="19 20">
    <name type="scientific">Mycolicibacter acidiphilus</name>
    <dbReference type="NCBI Taxonomy" id="2835306"/>
    <lineage>
        <taxon>Bacteria</taxon>
        <taxon>Bacillati</taxon>
        <taxon>Actinomycetota</taxon>
        <taxon>Actinomycetes</taxon>
        <taxon>Mycobacteriales</taxon>
        <taxon>Mycobacteriaceae</taxon>
        <taxon>Mycolicibacter</taxon>
    </lineage>
</organism>
<evidence type="ECO:0000256" key="2">
    <source>
        <dbReference type="ARBA" id="ARBA00004651"/>
    </source>
</evidence>
<evidence type="ECO:0000256" key="10">
    <source>
        <dbReference type="ARBA" id="ARBA00022840"/>
    </source>
</evidence>
<dbReference type="CDD" id="cd00075">
    <property type="entry name" value="HATPase"/>
    <property type="match status" value="1"/>
</dbReference>
<keyword evidence="8" id="KW-0547">Nucleotide-binding</keyword>
<accession>A0ABS5RKN6</accession>
<keyword evidence="4" id="KW-1003">Cell membrane</keyword>
<evidence type="ECO:0000259" key="18">
    <source>
        <dbReference type="PROSITE" id="PS50885"/>
    </source>
</evidence>
<comment type="catalytic activity">
    <reaction evidence="1">
        <text>ATP + protein L-histidine = ADP + protein N-phospho-L-histidine.</text>
        <dbReference type="EC" id="2.7.13.3"/>
    </reaction>
</comment>
<feature type="domain" description="HAMP" evidence="18">
    <location>
        <begin position="229"/>
        <end position="281"/>
    </location>
</feature>
<gene>
    <name evidence="19" type="ORF">KIH27_14855</name>
</gene>
<dbReference type="PROSITE" id="PS50109">
    <property type="entry name" value="HIS_KIN"/>
    <property type="match status" value="1"/>
</dbReference>
<protein>
    <recommendedName>
        <fullName evidence="14">Sensor histidine kinase MtrB</fullName>
        <ecNumber evidence="3">2.7.13.3</ecNumber>
    </recommendedName>
</protein>
<evidence type="ECO:0000256" key="15">
    <source>
        <dbReference type="SAM" id="MobiDB-lite"/>
    </source>
</evidence>
<evidence type="ECO:0000256" key="4">
    <source>
        <dbReference type="ARBA" id="ARBA00022475"/>
    </source>
</evidence>
<evidence type="ECO:0000313" key="19">
    <source>
        <dbReference type="EMBL" id="MBS9534870.1"/>
    </source>
</evidence>
<dbReference type="CDD" id="cd06225">
    <property type="entry name" value="HAMP"/>
    <property type="match status" value="1"/>
</dbReference>
<dbReference type="SMART" id="SM00304">
    <property type="entry name" value="HAMP"/>
    <property type="match status" value="1"/>
</dbReference>
<dbReference type="NCBIfam" id="NF040691">
    <property type="entry name" value="MtrAB_MtrB"/>
    <property type="match status" value="1"/>
</dbReference>
<dbReference type="GO" id="GO:0016301">
    <property type="term" value="F:kinase activity"/>
    <property type="evidence" value="ECO:0007669"/>
    <property type="project" value="UniProtKB-KW"/>
</dbReference>
<keyword evidence="6" id="KW-0808">Transferase</keyword>
<evidence type="ECO:0000256" key="13">
    <source>
        <dbReference type="ARBA" id="ARBA00023136"/>
    </source>
</evidence>
<dbReference type="Pfam" id="PF02518">
    <property type="entry name" value="HATPase_c"/>
    <property type="match status" value="1"/>
</dbReference>
<feature type="region of interest" description="Disordered" evidence="15">
    <location>
        <begin position="517"/>
        <end position="546"/>
    </location>
</feature>
<dbReference type="InterPro" id="IPR003661">
    <property type="entry name" value="HisK_dim/P_dom"/>
</dbReference>
<evidence type="ECO:0000256" key="6">
    <source>
        <dbReference type="ARBA" id="ARBA00022679"/>
    </source>
</evidence>
<feature type="transmembrane region" description="Helical" evidence="16">
    <location>
        <begin position="38"/>
        <end position="57"/>
    </location>
</feature>
<dbReference type="Pfam" id="PF00512">
    <property type="entry name" value="HisKA"/>
    <property type="match status" value="1"/>
</dbReference>
<dbReference type="Gene3D" id="3.30.565.10">
    <property type="entry name" value="Histidine kinase-like ATPase, C-terminal domain"/>
    <property type="match status" value="1"/>
</dbReference>
<dbReference type="SUPFAM" id="SSF55874">
    <property type="entry name" value="ATPase domain of HSP90 chaperone/DNA topoisomerase II/histidine kinase"/>
    <property type="match status" value="1"/>
</dbReference>
<feature type="domain" description="Histidine kinase" evidence="17">
    <location>
        <begin position="296"/>
        <end position="513"/>
    </location>
</feature>
<keyword evidence="5" id="KW-0597">Phosphoprotein</keyword>
<dbReference type="RefSeq" id="WP_214093739.1">
    <property type="nucleotide sequence ID" value="NZ_JAHCLR010000032.1"/>
</dbReference>
<dbReference type="SUPFAM" id="SSF47384">
    <property type="entry name" value="Homodimeric domain of signal transducing histidine kinase"/>
    <property type="match status" value="1"/>
</dbReference>
<feature type="compositionally biased region" description="Basic and acidic residues" evidence="15">
    <location>
        <begin position="527"/>
        <end position="546"/>
    </location>
</feature>
<dbReference type="InterPro" id="IPR005467">
    <property type="entry name" value="His_kinase_dom"/>
</dbReference>
<dbReference type="InterPro" id="IPR003660">
    <property type="entry name" value="HAMP_dom"/>
</dbReference>
<dbReference type="InterPro" id="IPR004358">
    <property type="entry name" value="Sig_transdc_His_kin-like_C"/>
</dbReference>
<dbReference type="Proteomes" id="UP001519535">
    <property type="component" value="Unassembled WGS sequence"/>
</dbReference>
<dbReference type="Pfam" id="PF00672">
    <property type="entry name" value="HAMP"/>
    <property type="match status" value="1"/>
</dbReference>
<name>A0ABS5RKN6_9MYCO</name>
<dbReference type="InterPro" id="IPR047669">
    <property type="entry name" value="MtrAB_MtrB"/>
</dbReference>
<dbReference type="InterPro" id="IPR036890">
    <property type="entry name" value="HATPase_C_sf"/>
</dbReference>
<comment type="subcellular location">
    <subcellularLocation>
        <location evidence="2">Cell membrane</location>
        <topology evidence="2">Multi-pass membrane protein</topology>
    </subcellularLocation>
</comment>
<evidence type="ECO:0000256" key="9">
    <source>
        <dbReference type="ARBA" id="ARBA00022777"/>
    </source>
</evidence>
<keyword evidence="10" id="KW-0067">ATP-binding</keyword>
<evidence type="ECO:0000256" key="5">
    <source>
        <dbReference type="ARBA" id="ARBA00022553"/>
    </source>
</evidence>
<dbReference type="Gene3D" id="6.10.340.10">
    <property type="match status" value="1"/>
</dbReference>
<reference evidence="19 20" key="1">
    <citation type="submission" date="2021-05" db="EMBL/GenBank/DDBJ databases">
        <title>Mycobacterium acidophilum sp. nov., an extremely acid-tolerant member of the genus Mycobacterium.</title>
        <authorList>
            <person name="Xia J."/>
        </authorList>
    </citation>
    <scope>NUCLEOTIDE SEQUENCE [LARGE SCALE GENOMIC DNA]</scope>
    <source>
        <strain evidence="19 20">M1</strain>
    </source>
</reference>
<dbReference type="InterPro" id="IPR036097">
    <property type="entry name" value="HisK_dim/P_sf"/>
</dbReference>
<comment type="caution">
    <text evidence="19">The sequence shown here is derived from an EMBL/GenBank/DDBJ whole genome shotgun (WGS) entry which is preliminary data.</text>
</comment>
<evidence type="ECO:0000256" key="3">
    <source>
        <dbReference type="ARBA" id="ARBA00012438"/>
    </source>
</evidence>
<keyword evidence="7 16" id="KW-0812">Transmembrane</keyword>
<dbReference type="PANTHER" id="PTHR43547:SF2">
    <property type="entry name" value="HYBRID SIGNAL TRANSDUCTION HISTIDINE KINASE C"/>
    <property type="match status" value="1"/>
</dbReference>
<keyword evidence="9 19" id="KW-0418">Kinase</keyword>
<evidence type="ECO:0000256" key="8">
    <source>
        <dbReference type="ARBA" id="ARBA00022741"/>
    </source>
</evidence>
<dbReference type="SMART" id="SM00387">
    <property type="entry name" value="HATPase_c"/>
    <property type="match status" value="1"/>
</dbReference>
<evidence type="ECO:0000256" key="12">
    <source>
        <dbReference type="ARBA" id="ARBA00023012"/>
    </source>
</evidence>